<proteinExistence type="inferred from homology"/>
<feature type="domain" description="HTH lysR-type" evidence="5">
    <location>
        <begin position="71"/>
        <end position="128"/>
    </location>
</feature>
<evidence type="ECO:0000313" key="7">
    <source>
        <dbReference type="Proteomes" id="UP000320314"/>
    </source>
</evidence>
<evidence type="ECO:0000256" key="1">
    <source>
        <dbReference type="ARBA" id="ARBA00009437"/>
    </source>
</evidence>
<comment type="caution">
    <text evidence="6">The sequence shown here is derived from an EMBL/GenBank/DDBJ whole genome shotgun (WGS) entry which is preliminary data.</text>
</comment>
<evidence type="ECO:0000313" key="6">
    <source>
        <dbReference type="EMBL" id="TPW31978.1"/>
    </source>
</evidence>
<dbReference type="EMBL" id="VHLH01000002">
    <property type="protein sequence ID" value="TPW31978.1"/>
    <property type="molecule type" value="Genomic_DNA"/>
</dbReference>
<dbReference type="InterPro" id="IPR000847">
    <property type="entry name" value="LysR_HTH_N"/>
</dbReference>
<dbReference type="InterPro" id="IPR058163">
    <property type="entry name" value="LysR-type_TF_proteobact-type"/>
</dbReference>
<reference evidence="6 7" key="1">
    <citation type="submission" date="2019-06" db="EMBL/GenBank/DDBJ databases">
        <authorList>
            <person name="Li M."/>
        </authorList>
    </citation>
    <scope>NUCLEOTIDE SEQUENCE [LARGE SCALE GENOMIC DNA]</scope>
    <source>
        <strain evidence="6 7">BGMRC6574</strain>
    </source>
</reference>
<dbReference type="AlphaFoldDB" id="A0A506UEC1"/>
<accession>A0A506UEC1</accession>
<evidence type="ECO:0000256" key="3">
    <source>
        <dbReference type="ARBA" id="ARBA00023125"/>
    </source>
</evidence>
<comment type="similarity">
    <text evidence="1">Belongs to the LysR transcriptional regulatory family.</text>
</comment>
<keyword evidence="4" id="KW-0804">Transcription</keyword>
<dbReference type="GO" id="GO:0003700">
    <property type="term" value="F:DNA-binding transcription factor activity"/>
    <property type="evidence" value="ECO:0007669"/>
    <property type="project" value="InterPro"/>
</dbReference>
<evidence type="ECO:0000256" key="4">
    <source>
        <dbReference type="ARBA" id="ARBA00023163"/>
    </source>
</evidence>
<evidence type="ECO:0000256" key="2">
    <source>
        <dbReference type="ARBA" id="ARBA00023015"/>
    </source>
</evidence>
<dbReference type="GO" id="GO:0043565">
    <property type="term" value="F:sequence-specific DNA binding"/>
    <property type="evidence" value="ECO:0007669"/>
    <property type="project" value="TreeGrafter"/>
</dbReference>
<dbReference type="Gene3D" id="3.40.190.10">
    <property type="entry name" value="Periplasmic binding protein-like II"/>
    <property type="match status" value="2"/>
</dbReference>
<organism evidence="6 7">
    <name type="scientific">Pararhizobium mangrovi</name>
    <dbReference type="NCBI Taxonomy" id="2590452"/>
    <lineage>
        <taxon>Bacteria</taxon>
        <taxon>Pseudomonadati</taxon>
        <taxon>Pseudomonadota</taxon>
        <taxon>Alphaproteobacteria</taxon>
        <taxon>Hyphomicrobiales</taxon>
        <taxon>Rhizobiaceae</taxon>
        <taxon>Rhizobium/Agrobacterium group</taxon>
        <taxon>Pararhizobium</taxon>
    </lineage>
</organism>
<dbReference type="SUPFAM" id="SSF46785">
    <property type="entry name" value="Winged helix' DNA-binding domain"/>
    <property type="match status" value="1"/>
</dbReference>
<keyword evidence="7" id="KW-1185">Reference proteome</keyword>
<dbReference type="InterPro" id="IPR036388">
    <property type="entry name" value="WH-like_DNA-bd_sf"/>
</dbReference>
<protein>
    <submittedName>
        <fullName evidence="6">LysR family transcriptional regulator</fullName>
    </submittedName>
</protein>
<gene>
    <name evidence="6" type="ORF">FJU11_01965</name>
</gene>
<dbReference type="InterPro" id="IPR036390">
    <property type="entry name" value="WH_DNA-bd_sf"/>
</dbReference>
<dbReference type="InterPro" id="IPR005119">
    <property type="entry name" value="LysR_subst-bd"/>
</dbReference>
<dbReference type="Proteomes" id="UP000320314">
    <property type="component" value="Unassembled WGS sequence"/>
</dbReference>
<keyword evidence="3" id="KW-0238">DNA-binding</keyword>
<dbReference type="Gene3D" id="1.10.10.10">
    <property type="entry name" value="Winged helix-like DNA-binding domain superfamily/Winged helix DNA-binding domain"/>
    <property type="match status" value="1"/>
</dbReference>
<dbReference type="Pfam" id="PF00126">
    <property type="entry name" value="HTH_1"/>
    <property type="match status" value="1"/>
</dbReference>
<name>A0A506UEC1_9HYPH</name>
<dbReference type="SUPFAM" id="SSF53850">
    <property type="entry name" value="Periplasmic binding protein-like II"/>
    <property type="match status" value="1"/>
</dbReference>
<sequence>MRFPRTPRWFGSIPTIEAGFRRSSRVRTPLPSSGISLPVQAKHEINSVKVSSLPSGTEQNSRMEAGVPSLPSIKALRALEAVARLGSVRHAAEELLLTSSAVSHQLRFLEDELGIALVEKKQRGIALTAEGERYAGEIRSAFRILTRARESVSGPDLSGPLTISCSPGFATYWLCPNIASFIAAHPRVKLKIAMPRVLGEVTQSNVDIFIAYGQGDWPDMWIERIADLQFSPVCSPMLLQKGLRKPRDLARFPLLHIEGQKDWPRWLASAKVTGIAARTGIEFADVNLAMAAAIAGQGVVIGDNLIASTALAKGTLVRPFPTSIAAQGAYYVVAPHAFDDDPICAAFVEWLRAGLSAHGIAIDADASLVW</sequence>
<dbReference type="PROSITE" id="PS50931">
    <property type="entry name" value="HTH_LYSR"/>
    <property type="match status" value="1"/>
</dbReference>
<dbReference type="OrthoDB" id="9793571at2"/>
<evidence type="ECO:0000259" key="5">
    <source>
        <dbReference type="PROSITE" id="PS50931"/>
    </source>
</evidence>
<keyword evidence="2" id="KW-0805">Transcription regulation</keyword>
<dbReference type="PANTHER" id="PTHR30537">
    <property type="entry name" value="HTH-TYPE TRANSCRIPTIONAL REGULATOR"/>
    <property type="match status" value="1"/>
</dbReference>
<dbReference type="CDD" id="cd08432">
    <property type="entry name" value="PBP2_GcdR_TrpI_HvrB_AmpR_like"/>
    <property type="match status" value="1"/>
</dbReference>
<dbReference type="GO" id="GO:0006351">
    <property type="term" value="P:DNA-templated transcription"/>
    <property type="evidence" value="ECO:0007669"/>
    <property type="project" value="TreeGrafter"/>
</dbReference>
<dbReference type="Pfam" id="PF03466">
    <property type="entry name" value="LysR_substrate"/>
    <property type="match status" value="1"/>
</dbReference>
<dbReference type="PANTHER" id="PTHR30537:SF74">
    <property type="entry name" value="HTH-TYPE TRANSCRIPTIONAL REGULATOR TRPI"/>
    <property type="match status" value="1"/>
</dbReference>